<dbReference type="UniPathway" id="UPA00148">
    <property type="reaction ID" value="UER00220"/>
</dbReference>
<dbReference type="PROSITE" id="PS51274">
    <property type="entry name" value="GATASE_COBBQ"/>
    <property type="match status" value="1"/>
</dbReference>
<comment type="pathway">
    <text evidence="7">Cofactor biosynthesis; adenosylcobalamin biosynthesis; cob(II)yrinate a,c-diamide from precorrin-2 (aerobic route): step 9/10.</text>
</comment>
<dbReference type="InterPro" id="IPR011698">
    <property type="entry name" value="GATase_3"/>
</dbReference>
<dbReference type="EMBL" id="CP006841">
    <property type="protein sequence ID" value="ALA67223.1"/>
    <property type="molecule type" value="Genomic_DNA"/>
</dbReference>
<keyword evidence="2 7" id="KW-0436">Ligase</keyword>
<dbReference type="HAMAP" id="MF_00027">
    <property type="entry name" value="CobB_CbiA"/>
    <property type="match status" value="1"/>
</dbReference>
<keyword evidence="5 7" id="KW-0460">Magnesium</keyword>
<gene>
    <name evidence="7" type="primary">cobB</name>
    <name evidence="10" type="ORF">CLAC_05285</name>
</gene>
<evidence type="ECO:0000256" key="3">
    <source>
        <dbReference type="ARBA" id="ARBA00022741"/>
    </source>
</evidence>
<dbReference type="InterPro" id="IPR004484">
    <property type="entry name" value="CbiA/CobB_synth"/>
</dbReference>
<evidence type="ECO:0000256" key="6">
    <source>
        <dbReference type="ARBA" id="ARBA00022962"/>
    </source>
</evidence>
<dbReference type="RefSeq" id="WP_053411995.1">
    <property type="nucleotide sequence ID" value="NZ_CP006841.1"/>
</dbReference>
<dbReference type="KEGG" id="clw:CLAC_05285"/>
<keyword evidence="3 7" id="KW-0547">Nucleotide-binding</keyword>
<dbReference type="OrthoDB" id="9764035at2"/>
<dbReference type="NCBIfam" id="TIGR00379">
    <property type="entry name" value="cobB"/>
    <property type="match status" value="1"/>
</dbReference>
<comment type="similarity">
    <text evidence="7">Belongs to the CobB/CbiA family.</text>
</comment>
<dbReference type="Gene3D" id="3.40.50.300">
    <property type="entry name" value="P-loop containing nucleotide triphosphate hydrolases"/>
    <property type="match status" value="2"/>
</dbReference>
<dbReference type="NCBIfam" id="NF002204">
    <property type="entry name" value="PRK01077.1"/>
    <property type="match status" value="1"/>
</dbReference>
<feature type="active site" description="Nucleophile" evidence="7">
    <location>
        <position position="336"/>
    </location>
</feature>
<dbReference type="PANTHER" id="PTHR43873:SF1">
    <property type="entry name" value="COBYRINATE A,C-DIAMIDE SYNTHASE"/>
    <property type="match status" value="1"/>
</dbReference>
<keyword evidence="4 7" id="KW-0067">ATP-binding</keyword>
<dbReference type="Pfam" id="PF01656">
    <property type="entry name" value="CbiA"/>
    <property type="match status" value="1"/>
</dbReference>
<dbReference type="GO" id="GO:0005524">
    <property type="term" value="F:ATP binding"/>
    <property type="evidence" value="ECO:0007669"/>
    <property type="project" value="UniProtKB-UniRule"/>
</dbReference>
<dbReference type="InterPro" id="IPR029062">
    <property type="entry name" value="Class_I_gatase-like"/>
</dbReference>
<dbReference type="SUPFAM" id="SSF52317">
    <property type="entry name" value="Class I glutamine amidotransferase-like"/>
    <property type="match status" value="1"/>
</dbReference>
<protein>
    <recommendedName>
        <fullName evidence="7">Hydrogenobyrinate a,c-diamide synthase</fullName>
        <ecNumber evidence="7">6.3.5.9</ecNumber>
    </recommendedName>
    <alternativeName>
        <fullName evidence="7">Hydrogenobyrinic acid a,c-diamide synthase</fullName>
    </alternativeName>
</protein>
<sequence>MVAAPGLVIAATASGTGKTTIATGLMRALSRSRSVAPFKVGPDYIDPGYHGVAAGRRGRNLDSYMCQPSSIPPLYAHGSAGCDIGVVEGVMGLFDGRIGDDPLSIEGSTAEIASLLGLPVVLVIDARHMSQSAAAMVHGFATMRTDVRVSGVIINRVGSPRHADIITHAVESMGVEVLGAIPRVTDIEVPSRHLGLVTAVEQGEQLDAVIEAMANLVERYVDIDRLLSLARTPAEVAAWDPNLALGRVASAGPVRVAVAAGPAFSFTYAEHLELLAAAGAEVVEFDPLSDDLPEAAGYIIPGGFPEEHADALSVRDDVRRDLRQAAEDGAIIHGECAGLLWLLEDLGGRRMCGIIPGRASMARLKLGYREGVALNDSALATVGTRVRGHEFHKTALSDDTVPAATAAGWRPAWAWRGWDGKPVTEGLISDSGRIHASYLHVHPAGSPVLVGRFVEACAG</sequence>
<evidence type="ECO:0000313" key="10">
    <source>
        <dbReference type="EMBL" id="ALA67223.1"/>
    </source>
</evidence>
<comment type="function">
    <text evidence="7">Catalyzes the ATP-dependent amidation of the two carboxylate groups at positions a and c of hydrogenobyrinate, using either L-glutamine or ammonia as the nitrogen source.</text>
</comment>
<dbReference type="InterPro" id="IPR027417">
    <property type="entry name" value="P-loop_NTPase"/>
</dbReference>
<dbReference type="GO" id="GO:0042242">
    <property type="term" value="F:cobyrinic acid a,c-diamide synthase activity"/>
    <property type="evidence" value="ECO:0007669"/>
    <property type="project" value="InterPro"/>
</dbReference>
<dbReference type="SUPFAM" id="SSF52540">
    <property type="entry name" value="P-loop containing nucleoside triphosphate hydrolases"/>
    <property type="match status" value="1"/>
</dbReference>
<organism evidence="10 11">
    <name type="scientific">Corynebacterium lactis RW2-5</name>
    <dbReference type="NCBI Taxonomy" id="1408189"/>
    <lineage>
        <taxon>Bacteria</taxon>
        <taxon>Bacillati</taxon>
        <taxon>Actinomycetota</taxon>
        <taxon>Actinomycetes</taxon>
        <taxon>Mycobacteriales</taxon>
        <taxon>Corynebacteriaceae</taxon>
        <taxon>Corynebacterium</taxon>
    </lineage>
</organism>
<keyword evidence="6 7" id="KW-0315">Glutamine amidotransferase</keyword>
<dbReference type="AlphaFoldDB" id="A0A0K2GZV6"/>
<dbReference type="Proteomes" id="UP000058446">
    <property type="component" value="Chromosome"/>
</dbReference>
<dbReference type="Gene3D" id="3.40.50.880">
    <property type="match status" value="1"/>
</dbReference>
<keyword evidence="7" id="KW-0169">Cobalamin biosynthesis</keyword>
<comment type="catalytic activity">
    <reaction evidence="7">
        <text>hydrogenobyrinate + 2 L-glutamine + 2 ATP + 2 H2O = hydrogenobyrinate a,c-diamide + 2 L-glutamate + 2 ADP + 2 phosphate + 2 H(+)</text>
        <dbReference type="Rhea" id="RHEA:12544"/>
        <dbReference type="ChEBI" id="CHEBI:15377"/>
        <dbReference type="ChEBI" id="CHEBI:15378"/>
        <dbReference type="ChEBI" id="CHEBI:29985"/>
        <dbReference type="ChEBI" id="CHEBI:30616"/>
        <dbReference type="ChEBI" id="CHEBI:43474"/>
        <dbReference type="ChEBI" id="CHEBI:58359"/>
        <dbReference type="ChEBI" id="CHEBI:77873"/>
        <dbReference type="ChEBI" id="CHEBI:77874"/>
        <dbReference type="ChEBI" id="CHEBI:456216"/>
        <dbReference type="EC" id="6.3.5.9"/>
    </reaction>
</comment>
<dbReference type="Pfam" id="PF07685">
    <property type="entry name" value="GATase_3"/>
    <property type="match status" value="1"/>
</dbReference>
<dbReference type="EC" id="6.3.5.9" evidence="7"/>
<dbReference type="PATRIC" id="fig|1408189.4.peg.1052"/>
<dbReference type="CDD" id="cd05388">
    <property type="entry name" value="CobB_N"/>
    <property type="match status" value="1"/>
</dbReference>
<evidence type="ECO:0000313" key="11">
    <source>
        <dbReference type="Proteomes" id="UP000058446"/>
    </source>
</evidence>
<feature type="domain" description="CobB/CobQ-like glutamine amidotransferase" evidence="9">
    <location>
        <begin position="255"/>
        <end position="443"/>
    </location>
</feature>
<dbReference type="STRING" id="1408189.CLAC_05285"/>
<name>A0A0K2GZV6_9CORY</name>
<proteinExistence type="inferred from homology"/>
<dbReference type="CDD" id="cd03130">
    <property type="entry name" value="GATase1_CobB"/>
    <property type="match status" value="1"/>
</dbReference>
<comment type="domain">
    <text evidence="7">Comprises of two domains. The C-terminal domain contains the binding site for glutamine and catalyzes the hydrolysis of this substrate to glutamate and ammonia. The N-terminal domain is anticipated to bind ATP and hydrogenobyrinate and catalyzes the ultimate synthesis of the diamide product. The ammonia produced via the glutaminase domain is probably translocated to the adjacent domain via a molecular tunnel, where it reacts with an activated intermediate.</text>
</comment>
<evidence type="ECO:0000256" key="7">
    <source>
        <dbReference type="HAMAP-Rule" id="MF_00027"/>
    </source>
</evidence>
<feature type="domain" description="CobQ/CobB/MinD/ParA nucleotide binding" evidence="8">
    <location>
        <begin position="7"/>
        <end position="194"/>
    </location>
</feature>
<dbReference type="GO" id="GO:0043802">
    <property type="term" value="F:hydrogenobyrinic acid a,c-diamide synthase (glutamine-hydrolysing) activity"/>
    <property type="evidence" value="ECO:0007669"/>
    <property type="project" value="UniProtKB-UniRule"/>
</dbReference>
<keyword evidence="11" id="KW-1185">Reference proteome</keyword>
<evidence type="ECO:0000256" key="1">
    <source>
        <dbReference type="ARBA" id="ARBA00001946"/>
    </source>
</evidence>
<evidence type="ECO:0000256" key="2">
    <source>
        <dbReference type="ARBA" id="ARBA00022598"/>
    </source>
</evidence>
<comment type="miscellaneous">
    <text evidence="7">The a and c carboxylates of hydrogenobyrinate are activated for nucleophilic attack via formation of a phosphorylated intermediate by ATP. CobB catalyzes first the amidation of the c-carboxylate, and then that of the a-carboxylate.</text>
</comment>
<dbReference type="InterPro" id="IPR002586">
    <property type="entry name" value="CobQ/CobB/MinD/ParA_Nub-bd_dom"/>
</dbReference>
<dbReference type="PANTHER" id="PTHR43873">
    <property type="entry name" value="COBYRINATE A,C-DIAMIDE SYNTHASE"/>
    <property type="match status" value="1"/>
</dbReference>
<reference evidence="10 11" key="1">
    <citation type="submission" date="2013-10" db="EMBL/GenBank/DDBJ databases">
        <title>Complete genome sequence of Corynebacterium lactis DSM 45799(T), isolated from raw cow milk.</title>
        <authorList>
            <person name="Ruckert C."/>
            <person name="Albersmeier A."/>
            <person name="Lipski A."/>
            <person name="Kalinowski J."/>
        </authorList>
    </citation>
    <scope>NUCLEOTIDE SEQUENCE [LARGE SCALE GENOMIC DNA]</scope>
    <source>
        <strain evidence="10 11">RW2-5</strain>
    </source>
</reference>
<evidence type="ECO:0000259" key="8">
    <source>
        <dbReference type="Pfam" id="PF01656"/>
    </source>
</evidence>
<dbReference type="GO" id="GO:0009236">
    <property type="term" value="P:cobalamin biosynthetic process"/>
    <property type="evidence" value="ECO:0007669"/>
    <property type="project" value="UniProtKB-UniRule"/>
</dbReference>
<comment type="cofactor">
    <cofactor evidence="1 7">
        <name>Mg(2+)</name>
        <dbReference type="ChEBI" id="CHEBI:18420"/>
    </cofactor>
</comment>
<evidence type="ECO:0000259" key="9">
    <source>
        <dbReference type="Pfam" id="PF07685"/>
    </source>
</evidence>
<feature type="site" description="Increases nucleophilicity of active site Cys" evidence="7">
    <location>
        <position position="440"/>
    </location>
</feature>
<evidence type="ECO:0000256" key="4">
    <source>
        <dbReference type="ARBA" id="ARBA00022840"/>
    </source>
</evidence>
<accession>A0A0K2GZV6</accession>
<evidence type="ECO:0000256" key="5">
    <source>
        <dbReference type="ARBA" id="ARBA00022842"/>
    </source>
</evidence>